<keyword evidence="4 7" id="KW-0479">Metal-binding</keyword>
<dbReference type="InterPro" id="IPR020550">
    <property type="entry name" value="Inositol_monophosphatase_CS"/>
</dbReference>
<dbReference type="PROSITE" id="PS00630">
    <property type="entry name" value="IMP_2"/>
    <property type="match status" value="1"/>
</dbReference>
<evidence type="ECO:0000256" key="4">
    <source>
        <dbReference type="ARBA" id="ARBA00022723"/>
    </source>
</evidence>
<name>A0ABT0WET2_9BACI</name>
<organism evidence="8 9">
    <name type="scientific">Neobacillus pocheonensis</name>
    <dbReference type="NCBI Taxonomy" id="363869"/>
    <lineage>
        <taxon>Bacteria</taxon>
        <taxon>Bacillati</taxon>
        <taxon>Bacillota</taxon>
        <taxon>Bacilli</taxon>
        <taxon>Bacillales</taxon>
        <taxon>Bacillaceae</taxon>
        <taxon>Neobacillus</taxon>
    </lineage>
</organism>
<dbReference type="PROSITE" id="PS00629">
    <property type="entry name" value="IMP_1"/>
    <property type="match status" value="1"/>
</dbReference>
<dbReference type="Proteomes" id="UP001523262">
    <property type="component" value="Unassembled WGS sequence"/>
</dbReference>
<dbReference type="CDD" id="cd01639">
    <property type="entry name" value="IMPase"/>
    <property type="match status" value="1"/>
</dbReference>
<dbReference type="Pfam" id="PF00459">
    <property type="entry name" value="Inositol_P"/>
    <property type="match status" value="1"/>
</dbReference>
<sequence length="267" mass="29843">MNMKNELLKSAIEFAKEAGQLIRKNIHQTNNIKQKLNHADLVTEVDQLSEALLRERIKTMYPDHWILSEEANGQANPFEIIKQKKIGIGWVIDPIDGTTNFIHRIPHFAVSIGIVKDGELIAGVVYNPINNDLYYAAKGKGAFYNETPIQVSNETEIEEAVLATGYPSKEWKENSTVVKQIDALTGKCRSIRLLGASSLDLCYVAKGLLSGFWHDELNPWDTAAGLLILREAGGKVTTRCGQQFHLEDRTLVASNGFIHDSFLKLLK</sequence>
<dbReference type="PANTHER" id="PTHR20854:SF4">
    <property type="entry name" value="INOSITOL-1-MONOPHOSPHATASE-RELATED"/>
    <property type="match status" value="1"/>
</dbReference>
<comment type="caution">
    <text evidence="8">The sequence shown here is derived from an EMBL/GenBank/DDBJ whole genome shotgun (WGS) entry which is preliminary data.</text>
</comment>
<evidence type="ECO:0000313" key="9">
    <source>
        <dbReference type="Proteomes" id="UP001523262"/>
    </source>
</evidence>
<dbReference type="InterPro" id="IPR033942">
    <property type="entry name" value="IMPase"/>
</dbReference>
<comment type="similarity">
    <text evidence="3 7">Belongs to the inositol monophosphatase superfamily.</text>
</comment>
<dbReference type="InterPro" id="IPR022337">
    <property type="entry name" value="Inositol_monophosphatase_SuhB"/>
</dbReference>
<comment type="catalytic activity">
    <reaction evidence="1 7">
        <text>a myo-inositol phosphate + H2O = myo-inositol + phosphate</text>
        <dbReference type="Rhea" id="RHEA:24056"/>
        <dbReference type="ChEBI" id="CHEBI:15377"/>
        <dbReference type="ChEBI" id="CHEBI:17268"/>
        <dbReference type="ChEBI" id="CHEBI:43474"/>
        <dbReference type="ChEBI" id="CHEBI:84139"/>
        <dbReference type="EC" id="3.1.3.25"/>
    </reaction>
</comment>
<keyword evidence="5 7" id="KW-0378">Hydrolase</keyword>
<evidence type="ECO:0000256" key="1">
    <source>
        <dbReference type="ARBA" id="ARBA00001033"/>
    </source>
</evidence>
<dbReference type="Gene3D" id="3.40.190.80">
    <property type="match status" value="1"/>
</dbReference>
<comment type="cofactor">
    <cofactor evidence="2 7">
        <name>Mg(2+)</name>
        <dbReference type="ChEBI" id="CHEBI:18420"/>
    </cofactor>
</comment>
<evidence type="ECO:0000256" key="5">
    <source>
        <dbReference type="ARBA" id="ARBA00022801"/>
    </source>
</evidence>
<proteinExistence type="inferred from homology"/>
<dbReference type="InterPro" id="IPR020583">
    <property type="entry name" value="Inositol_monoP_metal-BS"/>
</dbReference>
<keyword evidence="9" id="KW-1185">Reference proteome</keyword>
<dbReference type="InterPro" id="IPR000760">
    <property type="entry name" value="Inositol_monophosphatase-like"/>
</dbReference>
<gene>
    <name evidence="8" type="ORF">NDK43_23895</name>
</gene>
<accession>A0ABT0WET2</accession>
<evidence type="ECO:0000256" key="6">
    <source>
        <dbReference type="ARBA" id="ARBA00022842"/>
    </source>
</evidence>
<reference evidence="8 9" key="1">
    <citation type="submission" date="2022-06" db="EMBL/GenBank/DDBJ databases">
        <authorList>
            <person name="Jeon C.O."/>
        </authorList>
    </citation>
    <scope>NUCLEOTIDE SEQUENCE [LARGE SCALE GENOMIC DNA]</scope>
    <source>
        <strain evidence="8 9">KCTC 13943</strain>
    </source>
</reference>
<dbReference type="EMBL" id="JAMQCR010000002">
    <property type="protein sequence ID" value="MCM2534825.1"/>
    <property type="molecule type" value="Genomic_DNA"/>
</dbReference>
<evidence type="ECO:0000313" key="8">
    <source>
        <dbReference type="EMBL" id="MCM2534825.1"/>
    </source>
</evidence>
<dbReference type="PRINTS" id="PR01959">
    <property type="entry name" value="SBIMPHPHTASE"/>
</dbReference>
<dbReference type="PANTHER" id="PTHR20854">
    <property type="entry name" value="INOSITOL MONOPHOSPHATASE"/>
    <property type="match status" value="1"/>
</dbReference>
<evidence type="ECO:0000256" key="2">
    <source>
        <dbReference type="ARBA" id="ARBA00001946"/>
    </source>
</evidence>
<protein>
    <recommendedName>
        <fullName evidence="7">Inositol-1-monophosphatase</fullName>
        <ecNumber evidence="7">3.1.3.25</ecNumber>
    </recommendedName>
</protein>
<dbReference type="SUPFAM" id="SSF56655">
    <property type="entry name" value="Carbohydrate phosphatase"/>
    <property type="match status" value="1"/>
</dbReference>
<dbReference type="PRINTS" id="PR00377">
    <property type="entry name" value="IMPHPHTASES"/>
</dbReference>
<dbReference type="EC" id="3.1.3.25" evidence="7"/>
<keyword evidence="6 7" id="KW-0460">Magnesium</keyword>
<evidence type="ECO:0000256" key="3">
    <source>
        <dbReference type="ARBA" id="ARBA00009759"/>
    </source>
</evidence>
<evidence type="ECO:0000256" key="7">
    <source>
        <dbReference type="RuleBase" id="RU364068"/>
    </source>
</evidence>
<dbReference type="Gene3D" id="3.30.540.10">
    <property type="entry name" value="Fructose-1,6-Bisphosphatase, subunit A, domain 1"/>
    <property type="match status" value="1"/>
</dbReference>